<comment type="caution">
    <text evidence="1">The sequence shown here is derived from an EMBL/GenBank/DDBJ whole genome shotgun (WGS) entry which is preliminary data.</text>
</comment>
<proteinExistence type="predicted"/>
<name>A0ABM9A1G3_9VIBR</name>
<evidence type="ECO:0000313" key="1">
    <source>
        <dbReference type="EMBL" id="CAH0536875.1"/>
    </source>
</evidence>
<organism evidence="1 2">
    <name type="scientific">Vibrio marisflavi CECT 7928</name>
    <dbReference type="NCBI Taxonomy" id="634439"/>
    <lineage>
        <taxon>Bacteria</taxon>
        <taxon>Pseudomonadati</taxon>
        <taxon>Pseudomonadota</taxon>
        <taxon>Gammaproteobacteria</taxon>
        <taxon>Vibrionales</taxon>
        <taxon>Vibrionaceae</taxon>
        <taxon>Vibrio</taxon>
    </lineage>
</organism>
<sequence>MAHAINVVENVASTDLGEKRYSVDFKGLFKHLVDVLFADDKVSRSYNVNDLSGHMQRDIGINR</sequence>
<dbReference type="Proteomes" id="UP000838748">
    <property type="component" value="Unassembled WGS sequence"/>
</dbReference>
<dbReference type="EMBL" id="CAKLDM010000001">
    <property type="protein sequence ID" value="CAH0536875.1"/>
    <property type="molecule type" value="Genomic_DNA"/>
</dbReference>
<keyword evidence="2" id="KW-1185">Reference proteome</keyword>
<accession>A0ABM9A1G3</accession>
<protein>
    <submittedName>
        <fullName evidence="1">Uncharacterized protein</fullName>
    </submittedName>
</protein>
<dbReference type="RefSeq" id="WP_237360149.1">
    <property type="nucleotide sequence ID" value="NZ_CAKLDM010000001.1"/>
</dbReference>
<gene>
    <name evidence="1" type="ORF">VMF7928_00766</name>
</gene>
<evidence type="ECO:0000313" key="2">
    <source>
        <dbReference type="Proteomes" id="UP000838748"/>
    </source>
</evidence>
<reference evidence="1" key="1">
    <citation type="submission" date="2021-11" db="EMBL/GenBank/DDBJ databases">
        <authorList>
            <person name="Rodrigo-Torres L."/>
            <person name="Arahal R. D."/>
            <person name="Lucena T."/>
        </authorList>
    </citation>
    <scope>NUCLEOTIDE SEQUENCE</scope>
    <source>
        <strain evidence="1">CECT 7928</strain>
    </source>
</reference>